<dbReference type="EMBL" id="ML121533">
    <property type="protein sequence ID" value="RPB26721.1"/>
    <property type="molecule type" value="Genomic_DNA"/>
</dbReference>
<dbReference type="PANTHER" id="PTHR43559:SF3">
    <property type="entry name" value="HYDROLASE YCAC-RELATED"/>
    <property type="match status" value="1"/>
</dbReference>
<dbReference type="Pfam" id="PF00857">
    <property type="entry name" value="Isochorismatase"/>
    <property type="match status" value="1"/>
</dbReference>
<dbReference type="Proteomes" id="UP000267821">
    <property type="component" value="Unassembled WGS sequence"/>
</dbReference>
<comment type="similarity">
    <text evidence="1">Belongs to the isochorismatase family.</text>
</comment>
<reference evidence="4 5" key="1">
    <citation type="journal article" date="2018" name="Nat. Ecol. Evol.">
        <title>Pezizomycetes genomes reveal the molecular basis of ectomycorrhizal truffle lifestyle.</title>
        <authorList>
            <person name="Murat C."/>
            <person name="Payen T."/>
            <person name="Noel B."/>
            <person name="Kuo A."/>
            <person name="Morin E."/>
            <person name="Chen J."/>
            <person name="Kohler A."/>
            <person name="Krizsan K."/>
            <person name="Balestrini R."/>
            <person name="Da Silva C."/>
            <person name="Montanini B."/>
            <person name="Hainaut M."/>
            <person name="Levati E."/>
            <person name="Barry K.W."/>
            <person name="Belfiori B."/>
            <person name="Cichocki N."/>
            <person name="Clum A."/>
            <person name="Dockter R.B."/>
            <person name="Fauchery L."/>
            <person name="Guy J."/>
            <person name="Iotti M."/>
            <person name="Le Tacon F."/>
            <person name="Lindquist E.A."/>
            <person name="Lipzen A."/>
            <person name="Malagnac F."/>
            <person name="Mello A."/>
            <person name="Molinier V."/>
            <person name="Miyauchi S."/>
            <person name="Poulain J."/>
            <person name="Riccioni C."/>
            <person name="Rubini A."/>
            <person name="Sitrit Y."/>
            <person name="Splivallo R."/>
            <person name="Traeger S."/>
            <person name="Wang M."/>
            <person name="Zifcakova L."/>
            <person name="Wipf D."/>
            <person name="Zambonelli A."/>
            <person name="Paolocci F."/>
            <person name="Nowrousian M."/>
            <person name="Ottonello S."/>
            <person name="Baldrian P."/>
            <person name="Spatafora J.W."/>
            <person name="Henrissat B."/>
            <person name="Nagy L.G."/>
            <person name="Aury J.M."/>
            <person name="Wincker P."/>
            <person name="Grigoriev I.V."/>
            <person name="Bonfante P."/>
            <person name="Martin F.M."/>
        </authorList>
    </citation>
    <scope>NUCLEOTIDE SEQUENCE [LARGE SCALE GENOMIC DNA]</scope>
    <source>
        <strain evidence="4 5">ATCC MYA-4762</strain>
    </source>
</reference>
<keyword evidence="5" id="KW-1185">Reference proteome</keyword>
<proteinExistence type="inferred from homology"/>
<evidence type="ECO:0000313" key="5">
    <source>
        <dbReference type="Proteomes" id="UP000267821"/>
    </source>
</evidence>
<dbReference type="GO" id="GO:0016787">
    <property type="term" value="F:hydrolase activity"/>
    <property type="evidence" value="ECO:0007669"/>
    <property type="project" value="UniProtKB-KW"/>
</dbReference>
<evidence type="ECO:0000259" key="3">
    <source>
        <dbReference type="Pfam" id="PF00857"/>
    </source>
</evidence>
<feature type="chain" id="PRO_5018138949" evidence="2">
    <location>
        <begin position="19"/>
        <end position="246"/>
    </location>
</feature>
<dbReference type="InParanoid" id="A0A3N4M1A9"/>
<feature type="signal peptide" evidence="2">
    <location>
        <begin position="1"/>
        <end position="18"/>
    </location>
</feature>
<name>A0A3N4M1A9_9PEZI</name>
<protein>
    <submittedName>
        <fullName evidence="4">Isochorismatase hydrolase</fullName>
    </submittedName>
</protein>
<dbReference type="InterPro" id="IPR000868">
    <property type="entry name" value="Isochorismatase-like_dom"/>
</dbReference>
<evidence type="ECO:0000313" key="4">
    <source>
        <dbReference type="EMBL" id="RPB26721.1"/>
    </source>
</evidence>
<accession>A0A3N4M1A9</accession>
<dbReference type="Gene3D" id="3.40.50.850">
    <property type="entry name" value="Isochorismatase-like"/>
    <property type="match status" value="1"/>
</dbReference>
<dbReference type="InterPro" id="IPR036380">
    <property type="entry name" value="Isochorismatase-like_sf"/>
</dbReference>
<organism evidence="4 5">
    <name type="scientific">Terfezia boudieri ATCC MYA-4762</name>
    <dbReference type="NCBI Taxonomy" id="1051890"/>
    <lineage>
        <taxon>Eukaryota</taxon>
        <taxon>Fungi</taxon>
        <taxon>Dikarya</taxon>
        <taxon>Ascomycota</taxon>
        <taxon>Pezizomycotina</taxon>
        <taxon>Pezizomycetes</taxon>
        <taxon>Pezizales</taxon>
        <taxon>Pezizaceae</taxon>
        <taxon>Terfezia</taxon>
    </lineage>
</organism>
<feature type="domain" description="Isochorismatase-like" evidence="3">
    <location>
        <begin position="39"/>
        <end position="188"/>
    </location>
</feature>
<dbReference type="InterPro" id="IPR053152">
    <property type="entry name" value="Hydrolase_YcaC-like"/>
</dbReference>
<evidence type="ECO:0000256" key="2">
    <source>
        <dbReference type="SAM" id="SignalP"/>
    </source>
</evidence>
<gene>
    <name evidence="4" type="ORF">L211DRAFT_835059</name>
</gene>
<dbReference type="AlphaFoldDB" id="A0A3N4M1A9"/>
<dbReference type="PANTHER" id="PTHR43559">
    <property type="entry name" value="HYDROLASE YCAC-RELATED"/>
    <property type="match status" value="1"/>
</dbReference>
<keyword evidence="4" id="KW-0378">Hydrolase</keyword>
<dbReference type="SUPFAM" id="SSF52499">
    <property type="entry name" value="Isochorismatase-like hydrolases"/>
    <property type="match status" value="1"/>
</dbReference>
<dbReference type="OrthoDB" id="167809at2759"/>
<evidence type="ECO:0000256" key="1">
    <source>
        <dbReference type="ARBA" id="ARBA00006336"/>
    </source>
</evidence>
<sequence length="246" mass="27087">MKFNLAAVFTVAISVAMATESKLKPSGFKYNRLDKDKAVLLIVDHQIGLMHLVRDQHPDVFRQNILAHSAIATVFDLPVVLTTSAETGPNGPLPAEIVAQHPNAPLIRRNGEVNAWDNKDFRTAVAATGRTQVILGGIVTDVCTAFLALSLIEEGYEVYANTEASGTMDQKLADDANNRMRAAGVQTMGLFAITLELMRDWRNKPGAEELFPYFDKYMTPFSNLVRGHYAAYINGTVFPGEDKLPY</sequence>
<keyword evidence="2" id="KW-0732">Signal</keyword>
<dbReference type="STRING" id="1051890.A0A3N4M1A9"/>